<dbReference type="RefSeq" id="WP_161720216.1">
    <property type="nucleotide sequence ID" value="NZ_JAAAPO010000006.1"/>
</dbReference>
<reference evidence="11" key="1">
    <citation type="submission" date="2020-01" db="EMBL/GenBank/DDBJ databases">
        <title>Sphingomonas sp. strain CSW-10.</title>
        <authorList>
            <person name="Chen W.-M."/>
        </authorList>
    </citation>
    <scope>NUCLEOTIDE SEQUENCE [LARGE SCALE GENOMIC DNA]</scope>
    <source>
        <strain evidence="11">FSY-8</strain>
    </source>
</reference>
<comment type="caution">
    <text evidence="10">The sequence shown here is derived from an EMBL/GenBank/DDBJ whole genome shotgun (WGS) entry which is preliminary data.</text>
</comment>
<feature type="domain" description="MmeI-like helicase spacer" evidence="6">
    <location>
        <begin position="169"/>
        <end position="248"/>
    </location>
</feature>
<feature type="domain" description="MmeI-like target recognition" evidence="7">
    <location>
        <begin position="628"/>
        <end position="832"/>
    </location>
</feature>
<evidence type="ECO:0000259" key="6">
    <source>
        <dbReference type="Pfam" id="PF20465"/>
    </source>
</evidence>
<dbReference type="PANTHER" id="PTHR33841:SF1">
    <property type="entry name" value="DNA METHYLTRANSFERASE A"/>
    <property type="match status" value="1"/>
</dbReference>
<dbReference type="EMBL" id="JAAAPO010000006">
    <property type="protein sequence ID" value="NBC37802.1"/>
    <property type="molecule type" value="Genomic_DNA"/>
</dbReference>
<evidence type="ECO:0000259" key="9">
    <source>
        <dbReference type="Pfam" id="PF20473"/>
    </source>
</evidence>
<accession>A0ABW9XHB4</accession>
<sequence length="927" mass="103544">MNPVEIEEAVSNLALEPFDRPEFPFQFLRAFGNKETALQRLRAGNTNQSDVGGVLQRGHIHIATCAPGAVDETLAALRTSPKTLSQKAKFILATDGEAFAAEDMNGGGTVACKYAEFPDHFGFFLPLAGITTVEQIRESSFDIKATGRLNKLYIELLKDNPDWARRPTDMNHFMARLIFCFFAEDTDIFLGDGLFSKTIQQMTANDHSITHLVMAEIFRAMDTKPAEREAQGIKRYANQFPYVNGQLFSGSTECPVFSKIARSYLLHIGSLDWQKINPDIFGSMIQAVTEEDERSALGMHYTSVPNILKVLNPLFLDDLRAKLAEAEDNPRKLLNLRQRMAKIRVFDPACGSGNFLVIAYKQMREIEAEINRRRGEPERRSDIPLTNFRGIELRSFPAEIARLALIIAEYQCDVLYRGQKEALAVFLPLSSENWITCGNALRLDWLSLCPPTGTGVKVQADDLFGTPLNQTEIDFENEGGETYICGNPPYLGSTWQDAEQKADLERIFGHRTKSWKSLDYVAGWFMKAADYGTQTSAAAAFVSTNSICQGQQVPILWPLIFATKHEIIFAHTSFKWNNLASHNAGVTVAIVAISNDRSVVRRLYSIGSEGETLAKEVQHINAYLVAGQNLDLQKSTSPLTHVTPMDRGDSAIDGGGLLLNATEAAELEAENKVAYRQFVRPYIGSEELINGKLRYCLWISDDQAALANDVRFIANRLSLVVSMRSSSSKAQTKEAAAWPHKFGEIRHQPSAYTILVPRVSSENRDFLPVGLVAGGTIVGDRNFALYDAPLWNMALIASRLHWVWIGTVCVRMRTDFSYSNTLGWNTFPVPTLTEQNKADLTRCAEDILLAREAHFPATIADLYDPEAMPEDLRAAHDRNDEVLERIYIGRRFRNDTERLEKLFELYTKMTASAAAAPKSTAKGRMKA</sequence>
<dbReference type="InterPro" id="IPR029063">
    <property type="entry name" value="SAM-dependent_MTases_sf"/>
</dbReference>
<dbReference type="InterPro" id="IPR046818">
    <property type="entry name" value="MmeI_C"/>
</dbReference>
<keyword evidence="11" id="KW-1185">Reference proteome</keyword>
<dbReference type="PANTHER" id="PTHR33841">
    <property type="entry name" value="DNA METHYLTRANSFERASE YEEA-RELATED"/>
    <property type="match status" value="1"/>
</dbReference>
<dbReference type="Pfam" id="PF20466">
    <property type="entry name" value="MmeI_TRD"/>
    <property type="match status" value="1"/>
</dbReference>
<gene>
    <name evidence="10" type="ORF">GTZ99_14700</name>
</gene>
<name>A0ABW9XHB4_9SPHN</name>
<keyword evidence="2" id="KW-0489">Methyltransferase</keyword>
<organism evidence="10 11">
    <name type="scientific">Novosphingobium ovatum</name>
    <dbReference type="NCBI Taxonomy" id="1908523"/>
    <lineage>
        <taxon>Bacteria</taxon>
        <taxon>Pseudomonadati</taxon>
        <taxon>Pseudomonadota</taxon>
        <taxon>Alphaproteobacteria</taxon>
        <taxon>Sphingomonadales</taxon>
        <taxon>Sphingomonadaceae</taxon>
        <taxon>Novosphingobium</taxon>
    </lineage>
</organism>
<evidence type="ECO:0000256" key="3">
    <source>
        <dbReference type="ARBA" id="ARBA00022679"/>
    </source>
</evidence>
<comment type="catalytic activity">
    <reaction evidence="4">
        <text>a 2'-deoxyadenosine in DNA + S-adenosyl-L-methionine = an N(6)-methyl-2'-deoxyadenosine in DNA + S-adenosyl-L-homocysteine + H(+)</text>
        <dbReference type="Rhea" id="RHEA:15197"/>
        <dbReference type="Rhea" id="RHEA-COMP:12418"/>
        <dbReference type="Rhea" id="RHEA-COMP:12419"/>
        <dbReference type="ChEBI" id="CHEBI:15378"/>
        <dbReference type="ChEBI" id="CHEBI:57856"/>
        <dbReference type="ChEBI" id="CHEBI:59789"/>
        <dbReference type="ChEBI" id="CHEBI:90615"/>
        <dbReference type="ChEBI" id="CHEBI:90616"/>
        <dbReference type="EC" id="2.1.1.72"/>
    </reaction>
</comment>
<feature type="domain" description="MmeI-like DNA-methyltransferase" evidence="9">
    <location>
        <begin position="324"/>
        <end position="604"/>
    </location>
</feature>
<evidence type="ECO:0000256" key="2">
    <source>
        <dbReference type="ARBA" id="ARBA00022603"/>
    </source>
</evidence>
<dbReference type="InterPro" id="IPR046816">
    <property type="entry name" value="MmeI_Mtase"/>
</dbReference>
<dbReference type="InterPro" id="IPR050953">
    <property type="entry name" value="N4_N6_ade-DNA_methylase"/>
</dbReference>
<dbReference type="InterPro" id="IPR046819">
    <property type="entry name" value="MmeI_hel"/>
</dbReference>
<keyword evidence="3" id="KW-0808">Transferase</keyword>
<dbReference type="SUPFAM" id="SSF53335">
    <property type="entry name" value="S-adenosyl-L-methionine-dependent methyltransferases"/>
    <property type="match status" value="1"/>
</dbReference>
<evidence type="ECO:0000259" key="8">
    <source>
        <dbReference type="Pfam" id="PF20467"/>
    </source>
</evidence>
<evidence type="ECO:0000313" key="11">
    <source>
        <dbReference type="Proteomes" id="UP000753724"/>
    </source>
</evidence>
<dbReference type="Proteomes" id="UP000753724">
    <property type="component" value="Unassembled WGS sequence"/>
</dbReference>
<evidence type="ECO:0000259" key="7">
    <source>
        <dbReference type="Pfam" id="PF20466"/>
    </source>
</evidence>
<feature type="domain" description="MmeI-like N-terminal" evidence="5">
    <location>
        <begin position="1"/>
        <end position="159"/>
    </location>
</feature>
<dbReference type="InterPro" id="IPR046817">
    <property type="entry name" value="MmeI_N"/>
</dbReference>
<dbReference type="Pfam" id="PF20467">
    <property type="entry name" value="MmeI_C"/>
    <property type="match status" value="1"/>
</dbReference>
<protein>
    <recommendedName>
        <fullName evidence="1">site-specific DNA-methyltransferase (adenine-specific)</fullName>
        <ecNumber evidence="1">2.1.1.72</ecNumber>
    </recommendedName>
</protein>
<dbReference type="InterPro" id="IPR046820">
    <property type="entry name" value="MmeI_TRD"/>
</dbReference>
<dbReference type="Pfam" id="PF20464">
    <property type="entry name" value="MmeI_N"/>
    <property type="match status" value="1"/>
</dbReference>
<dbReference type="EC" id="2.1.1.72" evidence="1"/>
<proteinExistence type="predicted"/>
<evidence type="ECO:0000256" key="1">
    <source>
        <dbReference type="ARBA" id="ARBA00011900"/>
    </source>
</evidence>
<dbReference type="Pfam" id="PF20473">
    <property type="entry name" value="MmeI_Mtase"/>
    <property type="match status" value="1"/>
</dbReference>
<dbReference type="Pfam" id="PF20465">
    <property type="entry name" value="MmeI_hel"/>
    <property type="match status" value="1"/>
</dbReference>
<evidence type="ECO:0000256" key="4">
    <source>
        <dbReference type="ARBA" id="ARBA00047942"/>
    </source>
</evidence>
<dbReference type="Gene3D" id="3.40.50.150">
    <property type="entry name" value="Vaccinia Virus protein VP39"/>
    <property type="match status" value="1"/>
</dbReference>
<feature type="domain" description="MmeI-like C-terminal" evidence="8">
    <location>
        <begin position="835"/>
        <end position="911"/>
    </location>
</feature>
<evidence type="ECO:0000313" key="10">
    <source>
        <dbReference type="EMBL" id="NBC37802.1"/>
    </source>
</evidence>
<evidence type="ECO:0000259" key="5">
    <source>
        <dbReference type="Pfam" id="PF20464"/>
    </source>
</evidence>